<comment type="caution">
    <text evidence="1">The sequence shown here is derived from an EMBL/GenBank/DDBJ whole genome shotgun (WGS) entry which is preliminary data.</text>
</comment>
<protein>
    <submittedName>
        <fullName evidence="1">Uncharacterized protein</fullName>
    </submittedName>
</protein>
<evidence type="ECO:0000313" key="1">
    <source>
        <dbReference type="EMBL" id="KAH0808041.1"/>
    </source>
</evidence>
<reference evidence="1" key="2">
    <citation type="submission" date="2021-08" db="EMBL/GenBank/DDBJ databases">
        <authorList>
            <person name="Eriksson T."/>
        </authorList>
    </citation>
    <scope>NUCLEOTIDE SEQUENCE</scope>
    <source>
        <strain evidence="1">Stoneville</strain>
        <tissue evidence="1">Whole head</tissue>
    </source>
</reference>
<evidence type="ECO:0000313" key="2">
    <source>
        <dbReference type="Proteomes" id="UP000719412"/>
    </source>
</evidence>
<organism evidence="1 2">
    <name type="scientific">Tenebrio molitor</name>
    <name type="common">Yellow mealworm beetle</name>
    <dbReference type="NCBI Taxonomy" id="7067"/>
    <lineage>
        <taxon>Eukaryota</taxon>
        <taxon>Metazoa</taxon>
        <taxon>Ecdysozoa</taxon>
        <taxon>Arthropoda</taxon>
        <taxon>Hexapoda</taxon>
        <taxon>Insecta</taxon>
        <taxon>Pterygota</taxon>
        <taxon>Neoptera</taxon>
        <taxon>Endopterygota</taxon>
        <taxon>Coleoptera</taxon>
        <taxon>Polyphaga</taxon>
        <taxon>Cucujiformia</taxon>
        <taxon>Tenebrionidae</taxon>
        <taxon>Tenebrio</taxon>
    </lineage>
</organism>
<sequence>MKASRRDLDVFGNCLAVNETMLSDTWSGDDPIQRCGERPLSKLIAQKNDVANCHPQERCGELPPSRTTILAKNHPKERSLTN</sequence>
<proteinExistence type="predicted"/>
<gene>
    <name evidence="1" type="ORF">GEV33_014749</name>
</gene>
<reference evidence="1" key="1">
    <citation type="journal article" date="2020" name="J Insects Food Feed">
        <title>The yellow mealworm (Tenebrio molitor) genome: a resource for the emerging insects as food and feed industry.</title>
        <authorList>
            <person name="Eriksson T."/>
            <person name="Andere A."/>
            <person name="Kelstrup H."/>
            <person name="Emery V."/>
            <person name="Picard C."/>
        </authorList>
    </citation>
    <scope>NUCLEOTIDE SEQUENCE</scope>
    <source>
        <strain evidence="1">Stoneville</strain>
        <tissue evidence="1">Whole head</tissue>
    </source>
</reference>
<keyword evidence="2" id="KW-1185">Reference proteome</keyword>
<name>A0A8J6LCF0_TENMO</name>
<dbReference type="AlphaFoldDB" id="A0A8J6LCF0"/>
<accession>A0A8J6LCF0</accession>
<dbReference type="EMBL" id="JABDTM020029337">
    <property type="protein sequence ID" value="KAH0808041.1"/>
    <property type="molecule type" value="Genomic_DNA"/>
</dbReference>
<dbReference type="Proteomes" id="UP000719412">
    <property type="component" value="Unassembled WGS sequence"/>
</dbReference>